<dbReference type="Pfam" id="PF01944">
    <property type="entry name" value="SpoIIM"/>
    <property type="match status" value="1"/>
</dbReference>
<evidence type="ECO:0000256" key="1">
    <source>
        <dbReference type="SAM" id="Phobius"/>
    </source>
</evidence>
<reference evidence="3" key="1">
    <citation type="submission" date="2016-07" db="EMBL/GenBank/DDBJ databases">
        <authorList>
            <person name="Florea S."/>
            <person name="Webb J.S."/>
            <person name="Jaromczyk J."/>
            <person name="Schardl C.L."/>
        </authorList>
    </citation>
    <scope>NUCLEOTIDE SEQUENCE [LARGE SCALE GENOMIC DNA]</scope>
    <source>
        <strain evidence="3">CY1</strain>
    </source>
</reference>
<name>A0A1V4H9V2_9BACL</name>
<sequence>MLHSGLLLLLKKNSKILLIAGFVWVFILILTIVSMLLQWNNFIPTKELYPESVPIFEIFQHNVMLAFSFILLGNATFGVLSMLVLLLNVYITSFAVYYVFIETGSFGFSVTVILTHGILEISAMIICFILSTFTMRLAINKMFNQQIFYLNNSKQKVTLLTFMITLFFLAAVIESQVSVRFSVLFL</sequence>
<gene>
    <name evidence="2" type="ORF">BC351_38420</name>
</gene>
<keyword evidence="1" id="KW-1133">Transmembrane helix</keyword>
<keyword evidence="1" id="KW-0812">Transmembrane</keyword>
<feature type="transmembrane region" description="Helical" evidence="1">
    <location>
        <begin position="121"/>
        <end position="139"/>
    </location>
</feature>
<evidence type="ECO:0000313" key="3">
    <source>
        <dbReference type="Proteomes" id="UP000190626"/>
    </source>
</evidence>
<dbReference type="EMBL" id="MBTG01000046">
    <property type="protein sequence ID" value="OPH48274.1"/>
    <property type="molecule type" value="Genomic_DNA"/>
</dbReference>
<organism evidence="2 3">
    <name type="scientific">Paenibacillus ferrarius</name>
    <dbReference type="NCBI Taxonomy" id="1469647"/>
    <lineage>
        <taxon>Bacteria</taxon>
        <taxon>Bacillati</taxon>
        <taxon>Bacillota</taxon>
        <taxon>Bacilli</taxon>
        <taxon>Bacillales</taxon>
        <taxon>Paenibacillaceae</taxon>
        <taxon>Paenibacillus</taxon>
    </lineage>
</organism>
<feature type="transmembrane region" description="Helical" evidence="1">
    <location>
        <begin position="59"/>
        <end position="87"/>
    </location>
</feature>
<comment type="caution">
    <text evidence="2">The sequence shown here is derived from an EMBL/GenBank/DDBJ whole genome shotgun (WGS) entry which is preliminary data.</text>
</comment>
<evidence type="ECO:0008006" key="4">
    <source>
        <dbReference type="Google" id="ProtNLM"/>
    </source>
</evidence>
<dbReference type="STRING" id="1469647.BC351_38420"/>
<dbReference type="OrthoDB" id="2937660at2"/>
<keyword evidence="3" id="KW-1185">Reference proteome</keyword>
<dbReference type="Proteomes" id="UP000190626">
    <property type="component" value="Unassembled WGS sequence"/>
</dbReference>
<dbReference type="AlphaFoldDB" id="A0A1V4H9V2"/>
<evidence type="ECO:0000313" key="2">
    <source>
        <dbReference type="EMBL" id="OPH48274.1"/>
    </source>
</evidence>
<dbReference type="InterPro" id="IPR002798">
    <property type="entry name" value="SpoIIM-like"/>
</dbReference>
<proteinExistence type="predicted"/>
<feature type="transmembrane region" description="Helical" evidence="1">
    <location>
        <begin position="159"/>
        <end position="179"/>
    </location>
</feature>
<accession>A0A1V4H9V2</accession>
<keyword evidence="1" id="KW-0472">Membrane</keyword>
<feature type="transmembrane region" description="Helical" evidence="1">
    <location>
        <begin position="16"/>
        <end position="39"/>
    </location>
</feature>
<protein>
    <recommendedName>
        <fullName evidence="4">Stage II sporulation protein M</fullName>
    </recommendedName>
</protein>
<dbReference type="RefSeq" id="WP_158082320.1">
    <property type="nucleotide sequence ID" value="NZ_MBTG01000046.1"/>
</dbReference>